<comment type="cofactor">
    <cofactor evidence="1">
        <name>[4Fe-4S] cluster</name>
        <dbReference type="ChEBI" id="CHEBI:49883"/>
    </cofactor>
</comment>
<feature type="domain" description="Radical SAM core" evidence="7">
    <location>
        <begin position="73"/>
        <end position="302"/>
    </location>
</feature>
<dbReference type="InterPro" id="IPR034428">
    <property type="entry name" value="ThiH/NoCL/HydG-like"/>
</dbReference>
<dbReference type="SFLD" id="SFLDG01081">
    <property type="entry name" value="cleavage_of_the_Ca-Cb_bond_in"/>
    <property type="match status" value="1"/>
</dbReference>
<dbReference type="InterPro" id="IPR013785">
    <property type="entry name" value="Aldolase_TIM"/>
</dbReference>
<dbReference type="PANTHER" id="PTHR43583:SF1">
    <property type="entry name" value="2-IMINOACETATE SYNTHASE"/>
    <property type="match status" value="1"/>
</dbReference>
<evidence type="ECO:0000256" key="2">
    <source>
        <dbReference type="ARBA" id="ARBA00022485"/>
    </source>
</evidence>
<keyword evidence="5" id="KW-0408">Iron</keyword>
<dbReference type="InterPro" id="IPR010722">
    <property type="entry name" value="BATS_dom"/>
</dbReference>
<dbReference type="Gene3D" id="3.20.20.70">
    <property type="entry name" value="Aldolase class I"/>
    <property type="match status" value="1"/>
</dbReference>
<reference evidence="8 9" key="1">
    <citation type="submission" date="2016-01" db="EMBL/GenBank/DDBJ databases">
        <authorList>
            <person name="Oliw E.H."/>
        </authorList>
    </citation>
    <scope>NUCLEOTIDE SEQUENCE [LARGE SCALE GENOMIC DNA]</scope>
    <source>
        <strain evidence="8 9">CMW7756B</strain>
    </source>
</reference>
<evidence type="ECO:0000256" key="4">
    <source>
        <dbReference type="ARBA" id="ARBA00022723"/>
    </source>
</evidence>
<evidence type="ECO:0000259" key="7">
    <source>
        <dbReference type="PROSITE" id="PS51918"/>
    </source>
</evidence>
<dbReference type="InterPro" id="IPR058240">
    <property type="entry name" value="rSAM_sf"/>
</dbReference>
<dbReference type="InterPro" id="IPR007197">
    <property type="entry name" value="rSAM"/>
</dbReference>
<sequence>MNNMSFVDIVRQVSDEQLMQRLQRVTDDDVVATLHREYLDMDDFLVLVSPTARHHLEEMAQLAHQRTIQQFGYTVQLFTPMYIANYCDNGCVYCGYSHHSHIVREKLSLEDILKEARIIKQSGLEQVLVLTGESSTYSPPSYIKSAVKALVDIFSAVSIEVYSLSLEDYQDLVAIGADGMTMFQETYNPVLYKRLHPFGPKSVYDVRIDTPELACRAGFRNVNIGALMGLDQWQVEAYKTALHADYLLHKYPDVEISVSVPRIRPCAVGYSPKHPMDDVSLVQYILALRLVFPRIGITLSSRENQTMRDHLVGLGITKVSAGVSTSVGGHSKEADSDQFVISDTRSVAEMETMLRIQGYQPVYKDWQVF</sequence>
<keyword evidence="4" id="KW-0479">Metal-binding</keyword>
<dbReference type="GO" id="GO:0003824">
    <property type="term" value="F:catalytic activity"/>
    <property type="evidence" value="ECO:0007669"/>
    <property type="project" value="InterPro"/>
</dbReference>
<evidence type="ECO:0000256" key="1">
    <source>
        <dbReference type="ARBA" id="ARBA00001966"/>
    </source>
</evidence>
<dbReference type="GO" id="GO:0051539">
    <property type="term" value="F:4 iron, 4 sulfur cluster binding"/>
    <property type="evidence" value="ECO:0007669"/>
    <property type="project" value="UniProtKB-KW"/>
</dbReference>
<keyword evidence="2" id="KW-0004">4Fe-4S</keyword>
<dbReference type="CDD" id="cd01335">
    <property type="entry name" value="Radical_SAM"/>
    <property type="match status" value="1"/>
</dbReference>
<dbReference type="Pfam" id="PF04055">
    <property type="entry name" value="Radical_SAM"/>
    <property type="match status" value="1"/>
</dbReference>
<dbReference type="GO" id="GO:0005506">
    <property type="term" value="F:iron ion binding"/>
    <property type="evidence" value="ECO:0007669"/>
    <property type="project" value="InterPro"/>
</dbReference>
<evidence type="ECO:0000256" key="6">
    <source>
        <dbReference type="ARBA" id="ARBA00023014"/>
    </source>
</evidence>
<dbReference type="NCBIfam" id="TIGR02351">
    <property type="entry name" value="thiH"/>
    <property type="match status" value="1"/>
</dbReference>
<dbReference type="AlphaFoldDB" id="A0A133S251"/>
<gene>
    <name evidence="8" type="ORF">HMPREF3233_01622</name>
</gene>
<evidence type="ECO:0000256" key="3">
    <source>
        <dbReference type="ARBA" id="ARBA00022691"/>
    </source>
</evidence>
<organism evidence="8">
    <name type="scientific">Veillonella atypica</name>
    <dbReference type="NCBI Taxonomy" id="39777"/>
    <lineage>
        <taxon>Bacteria</taxon>
        <taxon>Bacillati</taxon>
        <taxon>Bacillota</taxon>
        <taxon>Negativicutes</taxon>
        <taxon>Veillonellales</taxon>
        <taxon>Veillonellaceae</taxon>
        <taxon>Veillonella</taxon>
    </lineage>
</organism>
<accession>A0A133S251</accession>
<proteinExistence type="predicted"/>
<protein>
    <submittedName>
        <fullName evidence="8">Thiazole biosynthesis protein ThiH</fullName>
    </submittedName>
</protein>
<dbReference type="GO" id="GO:0009228">
    <property type="term" value="P:thiamine biosynthetic process"/>
    <property type="evidence" value="ECO:0007669"/>
    <property type="project" value="InterPro"/>
</dbReference>
<evidence type="ECO:0000313" key="9">
    <source>
        <dbReference type="Proteomes" id="UP000070226"/>
    </source>
</evidence>
<keyword evidence="6" id="KW-0411">Iron-sulfur</keyword>
<dbReference type="PANTHER" id="PTHR43583">
    <property type="entry name" value="2-IMINOACETATE SYNTHASE"/>
    <property type="match status" value="1"/>
</dbReference>
<dbReference type="SUPFAM" id="SSF102114">
    <property type="entry name" value="Radical SAM enzymes"/>
    <property type="match status" value="1"/>
</dbReference>
<dbReference type="PATRIC" id="fig|39777.7.peg.1589"/>
<dbReference type="Pfam" id="PF06968">
    <property type="entry name" value="BATS"/>
    <property type="match status" value="1"/>
</dbReference>
<name>A0A133S251_9FIRM</name>
<evidence type="ECO:0000256" key="5">
    <source>
        <dbReference type="ARBA" id="ARBA00023004"/>
    </source>
</evidence>
<dbReference type="SFLD" id="SFLDF00301">
    <property type="entry name" value="2-iminoacetate_synthase_(ThiH)"/>
    <property type="match status" value="1"/>
</dbReference>
<dbReference type="SMART" id="SM00876">
    <property type="entry name" value="BATS"/>
    <property type="match status" value="1"/>
</dbReference>
<comment type="caution">
    <text evidence="8">The sequence shown here is derived from an EMBL/GenBank/DDBJ whole genome shotgun (WGS) entry which is preliminary data.</text>
</comment>
<dbReference type="SFLD" id="SFLDG01060">
    <property type="entry name" value="BATS_domain_containing"/>
    <property type="match status" value="1"/>
</dbReference>
<dbReference type="EMBL" id="LRQT01000091">
    <property type="protein sequence ID" value="KXA62440.1"/>
    <property type="molecule type" value="Genomic_DNA"/>
</dbReference>
<dbReference type="PROSITE" id="PS51918">
    <property type="entry name" value="RADICAL_SAM"/>
    <property type="match status" value="1"/>
</dbReference>
<dbReference type="InterPro" id="IPR012726">
    <property type="entry name" value="ThiH"/>
</dbReference>
<keyword evidence="3" id="KW-0949">S-adenosyl-L-methionine</keyword>
<dbReference type="Proteomes" id="UP000070226">
    <property type="component" value="Unassembled WGS sequence"/>
</dbReference>
<dbReference type="SFLD" id="SFLDS00029">
    <property type="entry name" value="Radical_SAM"/>
    <property type="match status" value="1"/>
</dbReference>
<evidence type="ECO:0000313" key="8">
    <source>
        <dbReference type="EMBL" id="KXA62440.1"/>
    </source>
</evidence>